<dbReference type="AlphaFoldDB" id="A0A6A6RQQ3"/>
<name>A0A6A6RQQ3_9PLEO</name>
<accession>A0A6A6RQQ3</accession>
<reference evidence="1" key="1">
    <citation type="journal article" date="2020" name="Stud. Mycol.">
        <title>101 Dothideomycetes genomes: a test case for predicting lifestyles and emergence of pathogens.</title>
        <authorList>
            <person name="Haridas S."/>
            <person name="Albert R."/>
            <person name="Binder M."/>
            <person name="Bloem J."/>
            <person name="Labutti K."/>
            <person name="Salamov A."/>
            <person name="Andreopoulos B."/>
            <person name="Baker S."/>
            <person name="Barry K."/>
            <person name="Bills G."/>
            <person name="Bluhm B."/>
            <person name="Cannon C."/>
            <person name="Castanera R."/>
            <person name="Culley D."/>
            <person name="Daum C."/>
            <person name="Ezra D."/>
            <person name="Gonzalez J."/>
            <person name="Henrissat B."/>
            <person name="Kuo A."/>
            <person name="Liang C."/>
            <person name="Lipzen A."/>
            <person name="Lutzoni F."/>
            <person name="Magnuson J."/>
            <person name="Mondo S."/>
            <person name="Nolan M."/>
            <person name="Ohm R."/>
            <person name="Pangilinan J."/>
            <person name="Park H.-J."/>
            <person name="Ramirez L."/>
            <person name="Alfaro M."/>
            <person name="Sun H."/>
            <person name="Tritt A."/>
            <person name="Yoshinaga Y."/>
            <person name="Zwiers L.-H."/>
            <person name="Turgeon B."/>
            <person name="Goodwin S."/>
            <person name="Spatafora J."/>
            <person name="Crous P."/>
            <person name="Grigoriev I."/>
        </authorList>
    </citation>
    <scope>NUCLEOTIDE SEQUENCE</scope>
    <source>
        <strain evidence="1">CBS 473.64</strain>
    </source>
</reference>
<dbReference type="EMBL" id="MU006799">
    <property type="protein sequence ID" value="KAF2636364.1"/>
    <property type="molecule type" value="Genomic_DNA"/>
</dbReference>
<evidence type="ECO:0000313" key="1">
    <source>
        <dbReference type="EMBL" id="KAF2636364.1"/>
    </source>
</evidence>
<organism evidence="1 2">
    <name type="scientific">Massarina eburnea CBS 473.64</name>
    <dbReference type="NCBI Taxonomy" id="1395130"/>
    <lineage>
        <taxon>Eukaryota</taxon>
        <taxon>Fungi</taxon>
        <taxon>Dikarya</taxon>
        <taxon>Ascomycota</taxon>
        <taxon>Pezizomycotina</taxon>
        <taxon>Dothideomycetes</taxon>
        <taxon>Pleosporomycetidae</taxon>
        <taxon>Pleosporales</taxon>
        <taxon>Massarineae</taxon>
        <taxon>Massarinaceae</taxon>
        <taxon>Massarina</taxon>
    </lineage>
</organism>
<dbReference type="Proteomes" id="UP000799753">
    <property type="component" value="Unassembled WGS sequence"/>
</dbReference>
<gene>
    <name evidence="1" type="ORF">P280DRAFT_409685</name>
</gene>
<sequence>MAAPATKTIKDLNGKWLMNRKLSDPSDPILTLQGISWFTRKAVNLATVTQHTKQYTADEQDGVPHIDVDQTATGGIKGTSEHRTLDWTPRLHSDWLFGDLMGQSRFNTIKSILEESKEKGESAEADVKYLTEGWLPESLDGDVFEGFVDNEKSHWTAWAIWGFADIEGERRLVRKFAFNRKDKAEKLHSRLVYEWLGEE</sequence>
<evidence type="ECO:0000313" key="2">
    <source>
        <dbReference type="Proteomes" id="UP000799753"/>
    </source>
</evidence>
<dbReference type="PANTHER" id="PTHR38115:SF1">
    <property type="entry name" value="LIPOCALIN-LIKE DOMAIN-CONTAINING PROTEIN"/>
    <property type="match status" value="1"/>
</dbReference>
<proteinExistence type="predicted"/>
<dbReference type="PANTHER" id="PTHR38115">
    <property type="entry name" value="LIPOCALIN-LIKE DOMAIN-CONTAINING PROTEIN"/>
    <property type="match status" value="1"/>
</dbReference>
<keyword evidence="2" id="KW-1185">Reference proteome</keyword>
<dbReference type="InterPro" id="IPR053037">
    <property type="entry name" value="Pericyclase_pydY-like"/>
</dbReference>
<dbReference type="OrthoDB" id="425354at2759"/>
<protein>
    <submittedName>
        <fullName evidence="1">Uncharacterized protein</fullName>
    </submittedName>
</protein>